<accession>A0A3P7P0M3</accession>
<dbReference type="InterPro" id="IPR053233">
    <property type="entry name" value="ABRA-related"/>
</dbReference>
<organism evidence="3 4">
    <name type="scientific">Dibothriocephalus latus</name>
    <name type="common">Fish tapeworm</name>
    <name type="synonym">Diphyllobothrium latum</name>
    <dbReference type="NCBI Taxonomy" id="60516"/>
    <lineage>
        <taxon>Eukaryota</taxon>
        <taxon>Metazoa</taxon>
        <taxon>Spiralia</taxon>
        <taxon>Lophotrochozoa</taxon>
        <taxon>Platyhelminthes</taxon>
        <taxon>Cestoda</taxon>
        <taxon>Eucestoda</taxon>
        <taxon>Diphyllobothriidea</taxon>
        <taxon>Diphyllobothriidae</taxon>
        <taxon>Dibothriocephalus</taxon>
    </lineage>
</organism>
<feature type="region of interest" description="Disordered" evidence="1">
    <location>
        <begin position="132"/>
        <end position="190"/>
    </location>
</feature>
<dbReference type="Gene3D" id="3.30.1470.10">
    <property type="entry name" value="Photosystem I PsaD, reaction center subunit II"/>
    <property type="match status" value="1"/>
</dbReference>
<evidence type="ECO:0000313" key="3">
    <source>
        <dbReference type="EMBL" id="VDN11426.1"/>
    </source>
</evidence>
<proteinExistence type="predicted"/>
<dbReference type="AlphaFoldDB" id="A0A3P7P0M3"/>
<reference evidence="3 4" key="1">
    <citation type="submission" date="2018-11" db="EMBL/GenBank/DDBJ databases">
        <authorList>
            <consortium name="Pathogen Informatics"/>
        </authorList>
    </citation>
    <scope>NUCLEOTIDE SEQUENCE [LARGE SCALE GENOMIC DNA]</scope>
</reference>
<dbReference type="OrthoDB" id="6344460at2759"/>
<sequence>MSHRRNNKLGNQKPMTEENFSTSAALDVSVSPKSVSNSPPGVLVLEENNDLRPSEEEILMYATSIGIDIKKEPELIYLAREGISAPLPEGWSAIQDKDNNIFFRESSTGRTTQEHPMDALYRKLVAEARKSKKINTNTTAGTTVVAETKPPSTSKPQYSSTEGQKAPEGSKSVVVDVENKPPLASLEPAS</sequence>
<feature type="non-terminal residue" evidence="3">
    <location>
        <position position="190"/>
    </location>
</feature>
<dbReference type="EMBL" id="UYRU01051419">
    <property type="protein sequence ID" value="VDN11426.1"/>
    <property type="molecule type" value="Genomic_DNA"/>
</dbReference>
<evidence type="ECO:0000256" key="1">
    <source>
        <dbReference type="SAM" id="MobiDB-lite"/>
    </source>
</evidence>
<feature type="compositionally biased region" description="Polar residues" evidence="1">
    <location>
        <begin position="8"/>
        <end position="24"/>
    </location>
</feature>
<evidence type="ECO:0000259" key="2">
    <source>
        <dbReference type="PROSITE" id="PS50020"/>
    </source>
</evidence>
<dbReference type="PANTHER" id="PTHR21715">
    <property type="entry name" value="RH04127P"/>
    <property type="match status" value="1"/>
</dbReference>
<evidence type="ECO:0000313" key="4">
    <source>
        <dbReference type="Proteomes" id="UP000281553"/>
    </source>
</evidence>
<feature type="region of interest" description="Disordered" evidence="1">
    <location>
        <begin position="1"/>
        <end position="38"/>
    </location>
</feature>
<dbReference type="InterPro" id="IPR036020">
    <property type="entry name" value="WW_dom_sf"/>
</dbReference>
<dbReference type="SUPFAM" id="SSF51045">
    <property type="entry name" value="WW domain"/>
    <property type="match status" value="1"/>
</dbReference>
<dbReference type="Proteomes" id="UP000281553">
    <property type="component" value="Unassembled WGS sequence"/>
</dbReference>
<feature type="compositionally biased region" description="Low complexity" evidence="1">
    <location>
        <begin position="135"/>
        <end position="148"/>
    </location>
</feature>
<feature type="domain" description="WW" evidence="2">
    <location>
        <begin position="85"/>
        <end position="118"/>
    </location>
</feature>
<dbReference type="PROSITE" id="PS50020">
    <property type="entry name" value="WW_DOMAIN_2"/>
    <property type="match status" value="1"/>
</dbReference>
<name>A0A3P7P0M3_DIBLA</name>
<protein>
    <recommendedName>
        <fullName evidence="2">WW domain-containing protein</fullName>
    </recommendedName>
</protein>
<dbReference type="PANTHER" id="PTHR21715:SF0">
    <property type="entry name" value="RH04127P"/>
    <property type="match status" value="1"/>
</dbReference>
<feature type="compositionally biased region" description="Polar residues" evidence="1">
    <location>
        <begin position="150"/>
        <end position="163"/>
    </location>
</feature>
<keyword evidence="4" id="KW-1185">Reference proteome</keyword>
<dbReference type="InterPro" id="IPR001202">
    <property type="entry name" value="WW_dom"/>
</dbReference>
<feature type="compositionally biased region" description="Low complexity" evidence="1">
    <location>
        <begin position="28"/>
        <end position="38"/>
    </location>
</feature>
<gene>
    <name evidence="3" type="ORF">DILT_LOCUS7257</name>
</gene>